<reference evidence="1 2" key="1">
    <citation type="submission" date="2017-09" db="EMBL/GenBank/DDBJ databases">
        <title>FDA dAtabase for Regulatory Grade micrObial Sequences (FDA-ARGOS): Supporting development and validation of Infectious Disease Dx tests.</title>
        <authorList>
            <person name="Minogue T."/>
            <person name="Wolcott M."/>
            <person name="Wasieloski L."/>
            <person name="Aguilar W."/>
            <person name="Moore D."/>
            <person name="Tallon L."/>
            <person name="Sadzewicz L."/>
            <person name="Ott S."/>
            <person name="Zhao X."/>
            <person name="Nagaraj S."/>
            <person name="Vavikolanu K."/>
            <person name="Aluvathingal J."/>
            <person name="Nadendla S."/>
            <person name="Sichtig H."/>
        </authorList>
    </citation>
    <scope>NUCLEOTIDE SEQUENCE [LARGE SCALE GENOMIC DNA]</scope>
    <source>
        <strain evidence="1 2">FDAARGOS_392</strain>
    </source>
</reference>
<organism evidence="1 2">
    <name type="scientific">Cedecea neteri</name>
    <dbReference type="NCBI Taxonomy" id="158822"/>
    <lineage>
        <taxon>Bacteria</taxon>
        <taxon>Pseudomonadati</taxon>
        <taxon>Pseudomonadota</taxon>
        <taxon>Gammaproteobacteria</taxon>
        <taxon>Enterobacterales</taxon>
        <taxon>Enterobacteriaceae</taxon>
        <taxon>Cedecea</taxon>
    </lineage>
</organism>
<sequence length="112" mass="12531">MKPRYSPGFEASMKKRYAFAVIPVLLVTFSSLASSEAAWQQLDKDVQKSCLAISALQEKKIEGKRTDFSDDVGYSAVVISGNYKFKNSQPVPGKELCLYNRKSKKASLEQMQ</sequence>
<gene>
    <name evidence="1" type="ORF">CO704_11630</name>
</gene>
<evidence type="ECO:0000313" key="2">
    <source>
        <dbReference type="Proteomes" id="UP000217979"/>
    </source>
</evidence>
<accession>A0A291DYI8</accession>
<proteinExistence type="predicted"/>
<dbReference type="Proteomes" id="UP000217979">
    <property type="component" value="Chromosome"/>
</dbReference>
<protein>
    <submittedName>
        <fullName evidence="1">Uncharacterized protein</fullName>
    </submittedName>
</protein>
<dbReference type="AlphaFoldDB" id="A0A291DYI8"/>
<dbReference type="EMBL" id="CP023525">
    <property type="protein sequence ID" value="ATF92696.1"/>
    <property type="molecule type" value="Genomic_DNA"/>
</dbReference>
<evidence type="ECO:0000313" key="1">
    <source>
        <dbReference type="EMBL" id="ATF92696.1"/>
    </source>
</evidence>
<name>A0A291DYI8_9ENTR</name>